<dbReference type="AlphaFoldDB" id="A0AAW0BGQ7"/>
<dbReference type="Proteomes" id="UP001362999">
    <property type="component" value="Unassembled WGS sequence"/>
</dbReference>
<evidence type="ECO:0000313" key="2">
    <source>
        <dbReference type="Proteomes" id="UP001362999"/>
    </source>
</evidence>
<reference evidence="1 2" key="1">
    <citation type="journal article" date="2024" name="J Genomics">
        <title>Draft genome sequencing and assembly of Favolaschia claudopus CIRM-BRFM 2984 isolated from oak limbs.</title>
        <authorList>
            <person name="Navarro D."/>
            <person name="Drula E."/>
            <person name="Chaduli D."/>
            <person name="Cazenave R."/>
            <person name="Ahrendt S."/>
            <person name="Wang J."/>
            <person name="Lipzen A."/>
            <person name="Daum C."/>
            <person name="Barry K."/>
            <person name="Grigoriev I.V."/>
            <person name="Favel A."/>
            <person name="Rosso M.N."/>
            <person name="Martin F."/>
        </authorList>
    </citation>
    <scope>NUCLEOTIDE SEQUENCE [LARGE SCALE GENOMIC DNA]</scope>
    <source>
        <strain evidence="1 2">CIRM-BRFM 2984</strain>
    </source>
</reference>
<dbReference type="GO" id="GO:0020037">
    <property type="term" value="F:heme binding"/>
    <property type="evidence" value="ECO:0007669"/>
    <property type="project" value="InterPro"/>
</dbReference>
<proteinExistence type="predicted"/>
<organism evidence="1 2">
    <name type="scientific">Favolaschia claudopus</name>
    <dbReference type="NCBI Taxonomy" id="2862362"/>
    <lineage>
        <taxon>Eukaryota</taxon>
        <taxon>Fungi</taxon>
        <taxon>Dikarya</taxon>
        <taxon>Basidiomycota</taxon>
        <taxon>Agaricomycotina</taxon>
        <taxon>Agaricomycetes</taxon>
        <taxon>Agaricomycetidae</taxon>
        <taxon>Agaricales</taxon>
        <taxon>Marasmiineae</taxon>
        <taxon>Mycenaceae</taxon>
        <taxon>Favolaschia</taxon>
    </lineage>
</organism>
<evidence type="ECO:0000313" key="1">
    <source>
        <dbReference type="EMBL" id="KAK7025629.1"/>
    </source>
</evidence>
<dbReference type="GO" id="GO:0016705">
    <property type="term" value="F:oxidoreductase activity, acting on paired donors, with incorporation or reduction of molecular oxygen"/>
    <property type="evidence" value="ECO:0007669"/>
    <property type="project" value="InterPro"/>
</dbReference>
<gene>
    <name evidence="1" type="ORF">R3P38DRAFT_2529654</name>
</gene>
<sequence>LADLLLPPSYGQYEFAWAKLFGAVYRIKGCFGQNRLVVSDPLALQYITNSPSFQLGPVLAVMRGWLYDRGAVITIRGEEHRRLRAALNVGFTAAAVRKYRPTFEHVAHWVSTALRSE</sequence>
<name>A0AAW0BGQ7_9AGAR</name>
<dbReference type="GO" id="GO:0005506">
    <property type="term" value="F:iron ion binding"/>
    <property type="evidence" value="ECO:0007669"/>
    <property type="project" value="InterPro"/>
</dbReference>
<feature type="non-terminal residue" evidence="1">
    <location>
        <position position="1"/>
    </location>
</feature>
<keyword evidence="2" id="KW-1185">Reference proteome</keyword>
<accession>A0AAW0BGQ7</accession>
<dbReference type="EMBL" id="JAWWNJ010000033">
    <property type="protein sequence ID" value="KAK7025629.1"/>
    <property type="molecule type" value="Genomic_DNA"/>
</dbReference>
<dbReference type="InterPro" id="IPR036396">
    <property type="entry name" value="Cyt_P450_sf"/>
</dbReference>
<dbReference type="Gene3D" id="1.10.630.10">
    <property type="entry name" value="Cytochrome P450"/>
    <property type="match status" value="1"/>
</dbReference>
<comment type="caution">
    <text evidence="1">The sequence shown here is derived from an EMBL/GenBank/DDBJ whole genome shotgun (WGS) entry which is preliminary data.</text>
</comment>
<dbReference type="GO" id="GO:0004497">
    <property type="term" value="F:monooxygenase activity"/>
    <property type="evidence" value="ECO:0007669"/>
    <property type="project" value="InterPro"/>
</dbReference>
<protein>
    <submittedName>
        <fullName evidence="1">Cytochrome P450</fullName>
    </submittedName>
</protein>
<dbReference type="SUPFAM" id="SSF48264">
    <property type="entry name" value="Cytochrome P450"/>
    <property type="match status" value="1"/>
</dbReference>